<dbReference type="SUPFAM" id="SSF46785">
    <property type="entry name" value="Winged helix' DNA-binding domain"/>
    <property type="match status" value="1"/>
</dbReference>
<reference evidence="6" key="1">
    <citation type="journal article" date="2019" name="Int. J. Syst. Evol. Microbiol.">
        <title>The Global Catalogue of Microorganisms (GCM) 10K type strain sequencing project: providing services to taxonomists for standard genome sequencing and annotation.</title>
        <authorList>
            <consortium name="The Broad Institute Genomics Platform"/>
            <consortium name="The Broad Institute Genome Sequencing Center for Infectious Disease"/>
            <person name="Wu L."/>
            <person name="Ma J."/>
        </authorList>
    </citation>
    <scope>NUCLEOTIDE SEQUENCE [LARGE SCALE GENOMIC DNA]</scope>
    <source>
        <strain evidence="6">KCTC 42911</strain>
    </source>
</reference>
<dbReference type="PANTHER" id="PTHR24567:SF74">
    <property type="entry name" value="HTH-TYPE TRANSCRIPTIONAL REGULATOR ARCR"/>
    <property type="match status" value="1"/>
</dbReference>
<dbReference type="InterPro" id="IPR036388">
    <property type="entry name" value="WH-like_DNA-bd_sf"/>
</dbReference>
<dbReference type="EMBL" id="JBHRXI010000049">
    <property type="protein sequence ID" value="MFC3616429.1"/>
    <property type="molecule type" value="Genomic_DNA"/>
</dbReference>
<dbReference type="SMART" id="SM00100">
    <property type="entry name" value="cNMP"/>
    <property type="match status" value="1"/>
</dbReference>
<dbReference type="InterPro" id="IPR036390">
    <property type="entry name" value="WH_DNA-bd_sf"/>
</dbReference>
<dbReference type="CDD" id="cd00038">
    <property type="entry name" value="CAP_ED"/>
    <property type="match status" value="1"/>
</dbReference>
<sequence>MALSKPIGGGLLETRGWLSERPSDFRGALLAGAQPRRFDKGDTLYHYGDPALGLFGVLSGAVAVSIPADNGEEFTAHHDGAGFWIGDLAMLSDQTRLVTVTALRDTETLYIPAGHIIRMVRETPRYYADFYALTHSNMELALRLMANLAVANADHRLELRLLMLDERLDTPGGWLDVNQEDLAAMVAVSLPTLQRKLRVLTEAGMVEQGYGRIRVLDRSRLLSACQA</sequence>
<name>A0ABV7TNW2_9RHOB</name>
<protein>
    <submittedName>
        <fullName evidence="5">Crp/Fnr family transcriptional regulator</fullName>
    </submittedName>
</protein>
<keyword evidence="3" id="KW-0804">Transcription</keyword>
<evidence type="ECO:0000256" key="3">
    <source>
        <dbReference type="ARBA" id="ARBA00023163"/>
    </source>
</evidence>
<dbReference type="Proteomes" id="UP001595629">
    <property type="component" value="Unassembled WGS sequence"/>
</dbReference>
<accession>A0ABV7TNW2</accession>
<dbReference type="InterPro" id="IPR012318">
    <property type="entry name" value="HTH_CRP"/>
</dbReference>
<dbReference type="PROSITE" id="PS50042">
    <property type="entry name" value="CNMP_BINDING_3"/>
    <property type="match status" value="1"/>
</dbReference>
<dbReference type="SUPFAM" id="SSF51206">
    <property type="entry name" value="cAMP-binding domain-like"/>
    <property type="match status" value="1"/>
</dbReference>
<evidence type="ECO:0000313" key="5">
    <source>
        <dbReference type="EMBL" id="MFC3616429.1"/>
    </source>
</evidence>
<dbReference type="Pfam" id="PF13545">
    <property type="entry name" value="HTH_Crp_2"/>
    <property type="match status" value="1"/>
</dbReference>
<organism evidence="5 6">
    <name type="scientific">Lutimaribacter marinistellae</name>
    <dbReference type="NCBI Taxonomy" id="1820329"/>
    <lineage>
        <taxon>Bacteria</taxon>
        <taxon>Pseudomonadati</taxon>
        <taxon>Pseudomonadota</taxon>
        <taxon>Alphaproteobacteria</taxon>
        <taxon>Rhodobacterales</taxon>
        <taxon>Roseobacteraceae</taxon>
        <taxon>Lutimaribacter</taxon>
    </lineage>
</organism>
<keyword evidence="6" id="KW-1185">Reference proteome</keyword>
<comment type="caution">
    <text evidence="5">The sequence shown here is derived from an EMBL/GenBank/DDBJ whole genome shotgun (WGS) entry which is preliminary data.</text>
</comment>
<dbReference type="RefSeq" id="WP_386737741.1">
    <property type="nucleotide sequence ID" value="NZ_JBHRXI010000049.1"/>
</dbReference>
<dbReference type="Gene3D" id="1.10.10.10">
    <property type="entry name" value="Winged helix-like DNA-binding domain superfamily/Winged helix DNA-binding domain"/>
    <property type="match status" value="1"/>
</dbReference>
<proteinExistence type="predicted"/>
<feature type="domain" description="Cyclic nucleotide-binding" evidence="4">
    <location>
        <begin position="17"/>
        <end position="111"/>
    </location>
</feature>
<dbReference type="InterPro" id="IPR050397">
    <property type="entry name" value="Env_Response_Regulators"/>
</dbReference>
<dbReference type="Gene3D" id="2.60.120.10">
    <property type="entry name" value="Jelly Rolls"/>
    <property type="match status" value="1"/>
</dbReference>
<keyword evidence="2" id="KW-0238">DNA-binding</keyword>
<dbReference type="Pfam" id="PF00027">
    <property type="entry name" value="cNMP_binding"/>
    <property type="match status" value="1"/>
</dbReference>
<dbReference type="InterPro" id="IPR000595">
    <property type="entry name" value="cNMP-bd_dom"/>
</dbReference>
<evidence type="ECO:0000256" key="2">
    <source>
        <dbReference type="ARBA" id="ARBA00023125"/>
    </source>
</evidence>
<dbReference type="PANTHER" id="PTHR24567">
    <property type="entry name" value="CRP FAMILY TRANSCRIPTIONAL REGULATORY PROTEIN"/>
    <property type="match status" value="1"/>
</dbReference>
<evidence type="ECO:0000256" key="1">
    <source>
        <dbReference type="ARBA" id="ARBA00023015"/>
    </source>
</evidence>
<evidence type="ECO:0000259" key="4">
    <source>
        <dbReference type="PROSITE" id="PS50042"/>
    </source>
</evidence>
<dbReference type="InterPro" id="IPR014710">
    <property type="entry name" value="RmlC-like_jellyroll"/>
</dbReference>
<evidence type="ECO:0000313" key="6">
    <source>
        <dbReference type="Proteomes" id="UP001595629"/>
    </source>
</evidence>
<gene>
    <name evidence="5" type="ORF">ACFORG_22020</name>
</gene>
<dbReference type="InterPro" id="IPR018490">
    <property type="entry name" value="cNMP-bd_dom_sf"/>
</dbReference>
<keyword evidence="1" id="KW-0805">Transcription regulation</keyword>